<feature type="region of interest" description="Disordered" evidence="3">
    <location>
        <begin position="81"/>
        <end position="179"/>
    </location>
</feature>
<name>A0A6P5AIY1_BRABE</name>
<evidence type="ECO:0000259" key="4">
    <source>
        <dbReference type="PROSITE" id="PS50041"/>
    </source>
</evidence>
<dbReference type="GO" id="GO:0030246">
    <property type="term" value="F:carbohydrate binding"/>
    <property type="evidence" value="ECO:0007669"/>
    <property type="project" value="UniProtKB-KW"/>
</dbReference>
<dbReference type="Proteomes" id="UP000515135">
    <property type="component" value="Unplaced"/>
</dbReference>
<evidence type="ECO:0000256" key="1">
    <source>
        <dbReference type="ARBA" id="ARBA00022734"/>
    </source>
</evidence>
<dbReference type="Pfam" id="PF00059">
    <property type="entry name" value="Lectin_C"/>
    <property type="match status" value="1"/>
</dbReference>
<dbReference type="PANTHER" id="PTHR22799">
    <property type="entry name" value="TETRANECTIN-RELATED"/>
    <property type="match status" value="1"/>
</dbReference>
<sequence length="361" mass="40294">MRRPECYGREDAATRIPNPMYASNAGTTPMWQPQSLRSLADAAAKIPNPMYASHEGATRMRQPLPSWRSLANADVKMLNPMYASSSANPPMDQPKTDYQARANDDENTPDATYANIPDDPPMDQPQTDYHANVDENMPDATPASVPDDPPMDQPQTDYQARANDDENKPDGTHASIQDDIRQLSTAVDAFTRDQDDMSATVDALKRGLDNERNRTIALEQRLHQIEKTLTSCPEGYTIWRYICYKAFYTLKNFDDAAATCRVDGGTLAMPRDADTNTFLASLEKSKTHGFWIGLHDRREEGKFEWVDGSALGSYSSWAPGEPNDHNEDEDCAATWEDQVWNDAHCSGLQMNFICQTAPGCP</sequence>
<dbReference type="GeneID" id="109484301"/>
<feature type="compositionally biased region" description="Basic and acidic residues" evidence="3">
    <location>
        <begin position="162"/>
        <end position="179"/>
    </location>
</feature>
<evidence type="ECO:0000313" key="6">
    <source>
        <dbReference type="RefSeq" id="XP_019643117.1"/>
    </source>
</evidence>
<dbReference type="InterPro" id="IPR018378">
    <property type="entry name" value="C-type_lectin_CS"/>
</dbReference>
<reference evidence="6" key="1">
    <citation type="submission" date="2025-08" db="UniProtKB">
        <authorList>
            <consortium name="RefSeq"/>
        </authorList>
    </citation>
    <scope>IDENTIFICATION</scope>
    <source>
        <tissue evidence="6">Gonad</tissue>
    </source>
</reference>
<gene>
    <name evidence="6" type="primary">LOC109484301</name>
</gene>
<organism evidence="5 6">
    <name type="scientific">Branchiostoma belcheri</name>
    <name type="common">Amphioxus</name>
    <dbReference type="NCBI Taxonomy" id="7741"/>
    <lineage>
        <taxon>Eukaryota</taxon>
        <taxon>Metazoa</taxon>
        <taxon>Chordata</taxon>
        <taxon>Cephalochordata</taxon>
        <taxon>Leptocardii</taxon>
        <taxon>Amphioxiformes</taxon>
        <taxon>Branchiostomatidae</taxon>
        <taxon>Branchiostoma</taxon>
    </lineage>
</organism>
<dbReference type="PROSITE" id="PS50041">
    <property type="entry name" value="C_TYPE_LECTIN_2"/>
    <property type="match status" value="1"/>
</dbReference>
<dbReference type="PANTHER" id="PTHR22799:SF6">
    <property type="entry name" value="C-TYPE LECTIN DOMAIN FAMILY 4 MEMBER M-LIKE"/>
    <property type="match status" value="1"/>
</dbReference>
<evidence type="ECO:0000313" key="5">
    <source>
        <dbReference type="Proteomes" id="UP000515135"/>
    </source>
</evidence>
<keyword evidence="1" id="KW-0430">Lectin</keyword>
<dbReference type="InterPro" id="IPR016187">
    <property type="entry name" value="CTDL_fold"/>
</dbReference>
<accession>A0A6P5AIY1</accession>
<evidence type="ECO:0000256" key="2">
    <source>
        <dbReference type="ARBA" id="ARBA00023157"/>
    </source>
</evidence>
<dbReference type="OrthoDB" id="441660at2759"/>
<dbReference type="InterPro" id="IPR016186">
    <property type="entry name" value="C-type_lectin-like/link_sf"/>
</dbReference>
<dbReference type="Gene3D" id="3.10.100.10">
    <property type="entry name" value="Mannose-Binding Protein A, subunit A"/>
    <property type="match status" value="1"/>
</dbReference>
<evidence type="ECO:0000256" key="3">
    <source>
        <dbReference type="SAM" id="MobiDB-lite"/>
    </source>
</evidence>
<dbReference type="PROSITE" id="PS00615">
    <property type="entry name" value="C_TYPE_LECTIN_1"/>
    <property type="match status" value="1"/>
</dbReference>
<proteinExistence type="predicted"/>
<dbReference type="RefSeq" id="XP_019643117.1">
    <property type="nucleotide sequence ID" value="XM_019787558.1"/>
</dbReference>
<dbReference type="Gene3D" id="1.20.1480.30">
    <property type="entry name" value="Designed four-helix bundle protein"/>
    <property type="match status" value="1"/>
</dbReference>
<dbReference type="InterPro" id="IPR001304">
    <property type="entry name" value="C-type_lectin-like"/>
</dbReference>
<dbReference type="InterPro" id="IPR051663">
    <property type="entry name" value="CLec_Tetranectin-domain"/>
</dbReference>
<protein>
    <submittedName>
        <fullName evidence="6">Low affinity immunoglobulin epsilon Fc receptor-like</fullName>
    </submittedName>
</protein>
<dbReference type="KEGG" id="bbel:109484301"/>
<feature type="domain" description="C-type lectin" evidence="4">
    <location>
        <begin position="239"/>
        <end position="346"/>
    </location>
</feature>
<keyword evidence="2" id="KW-1015">Disulfide bond</keyword>
<dbReference type="SUPFAM" id="SSF56436">
    <property type="entry name" value="C-type lectin-like"/>
    <property type="match status" value="1"/>
</dbReference>
<dbReference type="SMART" id="SM00034">
    <property type="entry name" value="CLECT"/>
    <property type="match status" value="1"/>
</dbReference>
<dbReference type="AlphaFoldDB" id="A0A6P5AIY1"/>
<keyword evidence="5" id="KW-1185">Reference proteome</keyword>